<dbReference type="Gene3D" id="1.10.20.140">
    <property type="match status" value="1"/>
</dbReference>
<dbReference type="GO" id="GO:0052381">
    <property type="term" value="F:tRNA dimethylallyltransferase activity"/>
    <property type="evidence" value="ECO:0007669"/>
    <property type="project" value="UniProtKB-UniRule"/>
</dbReference>
<dbReference type="Gene3D" id="3.40.50.300">
    <property type="entry name" value="P-loop containing nucleotide triphosphate hydrolases"/>
    <property type="match status" value="1"/>
</dbReference>
<evidence type="ECO:0000256" key="9">
    <source>
        <dbReference type="ARBA" id="ARBA00049563"/>
    </source>
</evidence>
<dbReference type="NCBIfam" id="TIGR00174">
    <property type="entry name" value="miaA"/>
    <property type="match status" value="1"/>
</dbReference>
<evidence type="ECO:0000256" key="12">
    <source>
        <dbReference type="RuleBase" id="RU003784"/>
    </source>
</evidence>
<keyword evidence="8 10" id="KW-0460">Magnesium</keyword>
<evidence type="ECO:0000313" key="14">
    <source>
        <dbReference type="EMBL" id="TDX00917.1"/>
    </source>
</evidence>
<name>A0A4R8DU25_9BACT</name>
<keyword evidence="5 10" id="KW-0819">tRNA processing</keyword>
<evidence type="ECO:0000256" key="8">
    <source>
        <dbReference type="ARBA" id="ARBA00022842"/>
    </source>
</evidence>
<comment type="catalytic activity">
    <reaction evidence="9 10 11">
        <text>adenosine(37) in tRNA + dimethylallyl diphosphate = N(6)-dimethylallyladenosine(37) in tRNA + diphosphate</text>
        <dbReference type="Rhea" id="RHEA:26482"/>
        <dbReference type="Rhea" id="RHEA-COMP:10162"/>
        <dbReference type="Rhea" id="RHEA-COMP:10375"/>
        <dbReference type="ChEBI" id="CHEBI:33019"/>
        <dbReference type="ChEBI" id="CHEBI:57623"/>
        <dbReference type="ChEBI" id="CHEBI:74411"/>
        <dbReference type="ChEBI" id="CHEBI:74415"/>
        <dbReference type="EC" id="2.5.1.75"/>
    </reaction>
</comment>
<comment type="subunit">
    <text evidence="10">Monomer.</text>
</comment>
<comment type="cofactor">
    <cofactor evidence="1 10">
        <name>Mg(2+)</name>
        <dbReference type="ChEBI" id="CHEBI:18420"/>
    </cofactor>
</comment>
<keyword evidence="4 10" id="KW-0808">Transferase</keyword>
<gene>
    <name evidence="10" type="primary">miaA</name>
    <name evidence="14" type="ORF">EDB95_1947</name>
</gene>
<dbReference type="Pfam" id="PF01715">
    <property type="entry name" value="IPPT"/>
    <property type="match status" value="1"/>
</dbReference>
<dbReference type="SUPFAM" id="SSF52540">
    <property type="entry name" value="P-loop containing nucleoside triphosphate hydrolases"/>
    <property type="match status" value="2"/>
</dbReference>
<keyword evidence="7 10" id="KW-0067">ATP-binding</keyword>
<dbReference type="AlphaFoldDB" id="A0A4R8DU25"/>
<sequence>MDSIPTIVVIAGPTGVGKTDLALGLAERLQTVIISADSRQCYREMDIGVARPAPGDLQRIPHFFIATHSITEHINAATFVAEANRAMEGRELVLVVGGTGLYIKALTEGMDPIPAIPEGIRKAVREGYAAGGLGWLQKEIETKDPEWFKTGDRYNPHRLMRALEVVEATGNSIKDFQKGGQQTDKRVVHIGLDLPRPELYARIDHRVDQMMERGLLREVEALLPFRNQKALHTVGYTELFDYLDGTLTLTEAVALIQQHTRNYAKRQLTWFRRDPEVAWFAPDALDAVEAYVRRRLASF</sequence>
<keyword evidence="6 10" id="KW-0547">Nucleotide-binding</keyword>
<evidence type="ECO:0000256" key="7">
    <source>
        <dbReference type="ARBA" id="ARBA00022840"/>
    </source>
</evidence>
<dbReference type="EC" id="2.5.1.75" evidence="10"/>
<dbReference type="PANTHER" id="PTHR11088">
    <property type="entry name" value="TRNA DIMETHYLALLYLTRANSFERASE"/>
    <property type="match status" value="1"/>
</dbReference>
<comment type="caution">
    <text evidence="10">Lacks conserved residue(s) required for the propagation of feature annotation.</text>
</comment>
<evidence type="ECO:0000256" key="3">
    <source>
        <dbReference type="ARBA" id="ARBA00005842"/>
    </source>
</evidence>
<evidence type="ECO:0000256" key="6">
    <source>
        <dbReference type="ARBA" id="ARBA00022741"/>
    </source>
</evidence>
<proteinExistence type="inferred from homology"/>
<dbReference type="GO" id="GO:0006400">
    <property type="term" value="P:tRNA modification"/>
    <property type="evidence" value="ECO:0007669"/>
    <property type="project" value="TreeGrafter"/>
</dbReference>
<dbReference type="InterPro" id="IPR027417">
    <property type="entry name" value="P-loop_NTPase"/>
</dbReference>
<evidence type="ECO:0000256" key="1">
    <source>
        <dbReference type="ARBA" id="ARBA00001946"/>
    </source>
</evidence>
<comment type="caution">
    <text evidence="14">The sequence shown here is derived from an EMBL/GenBank/DDBJ whole genome shotgun (WGS) entry which is preliminary data.</text>
</comment>
<evidence type="ECO:0000256" key="4">
    <source>
        <dbReference type="ARBA" id="ARBA00022679"/>
    </source>
</evidence>
<feature type="binding site" evidence="10">
    <location>
        <begin position="14"/>
        <end position="19"/>
    </location>
    <ligand>
        <name>substrate</name>
    </ligand>
</feature>
<protein>
    <recommendedName>
        <fullName evidence="10">tRNA dimethylallyltransferase</fullName>
        <ecNumber evidence="10">2.5.1.75</ecNumber>
    </recommendedName>
    <alternativeName>
        <fullName evidence="10">Dimethylallyl diphosphate:tRNA dimethylallyltransferase</fullName>
        <shortName evidence="10">DMAPP:tRNA dimethylallyltransferase</shortName>
        <shortName evidence="10">DMATase</shortName>
    </alternativeName>
    <alternativeName>
        <fullName evidence="10">Isopentenyl-diphosphate:tRNA isopentenyltransferase</fullName>
        <shortName evidence="10">IPP transferase</shortName>
        <shortName evidence="10">IPPT</shortName>
        <shortName evidence="10">IPTase</shortName>
    </alternativeName>
</protein>
<evidence type="ECO:0000313" key="15">
    <source>
        <dbReference type="Proteomes" id="UP000294498"/>
    </source>
</evidence>
<dbReference type="HAMAP" id="MF_00185">
    <property type="entry name" value="IPP_trans"/>
    <property type="match status" value="1"/>
</dbReference>
<evidence type="ECO:0000256" key="5">
    <source>
        <dbReference type="ARBA" id="ARBA00022694"/>
    </source>
</evidence>
<dbReference type="Proteomes" id="UP000294498">
    <property type="component" value="Unassembled WGS sequence"/>
</dbReference>
<keyword evidence="15" id="KW-1185">Reference proteome</keyword>
<evidence type="ECO:0000256" key="10">
    <source>
        <dbReference type="HAMAP-Rule" id="MF_00185"/>
    </source>
</evidence>
<feature type="site" description="Interaction with substrate tRNA" evidence="10">
    <location>
        <position position="99"/>
    </location>
</feature>
<dbReference type="InterPro" id="IPR039657">
    <property type="entry name" value="Dimethylallyltransferase"/>
</dbReference>
<dbReference type="EMBL" id="SODV01000001">
    <property type="protein sequence ID" value="TDX00917.1"/>
    <property type="molecule type" value="Genomic_DNA"/>
</dbReference>
<comment type="function">
    <text evidence="2 10 12">Catalyzes the transfer of a dimethylallyl group onto the adenine at position 37 in tRNAs that read codons beginning with uridine, leading to the formation of N6-(dimethylallyl)adenosine (i(6)A).</text>
</comment>
<dbReference type="GO" id="GO:0005524">
    <property type="term" value="F:ATP binding"/>
    <property type="evidence" value="ECO:0007669"/>
    <property type="project" value="UniProtKB-UniRule"/>
</dbReference>
<evidence type="ECO:0000256" key="13">
    <source>
        <dbReference type="RuleBase" id="RU003785"/>
    </source>
</evidence>
<dbReference type="RefSeq" id="WP_246073575.1">
    <property type="nucleotide sequence ID" value="NZ_SODV01000001.1"/>
</dbReference>
<feature type="site" description="Interaction with substrate tRNA" evidence="10">
    <location>
        <position position="121"/>
    </location>
</feature>
<evidence type="ECO:0000256" key="2">
    <source>
        <dbReference type="ARBA" id="ARBA00003213"/>
    </source>
</evidence>
<dbReference type="InterPro" id="IPR018022">
    <property type="entry name" value="IPT"/>
</dbReference>
<comment type="similarity">
    <text evidence="3 10 13">Belongs to the IPP transferase family.</text>
</comment>
<evidence type="ECO:0000256" key="11">
    <source>
        <dbReference type="RuleBase" id="RU003783"/>
    </source>
</evidence>
<reference evidence="14 15" key="1">
    <citation type="submission" date="2019-03" db="EMBL/GenBank/DDBJ databases">
        <title>Genomic Encyclopedia of Type Strains, Phase IV (KMG-IV): sequencing the most valuable type-strain genomes for metagenomic binning, comparative biology and taxonomic classification.</title>
        <authorList>
            <person name="Goeker M."/>
        </authorList>
    </citation>
    <scope>NUCLEOTIDE SEQUENCE [LARGE SCALE GENOMIC DNA]</scope>
    <source>
        <strain evidence="14 15">DSM 100059</strain>
    </source>
</reference>
<accession>A0A4R8DU25</accession>
<dbReference type="PANTHER" id="PTHR11088:SF60">
    <property type="entry name" value="TRNA DIMETHYLALLYLTRANSFERASE"/>
    <property type="match status" value="1"/>
</dbReference>
<feature type="region of interest" description="Interaction with substrate tRNA" evidence="10">
    <location>
        <begin position="37"/>
        <end position="40"/>
    </location>
</feature>
<organism evidence="14 15">
    <name type="scientific">Dinghuibacter silviterrae</name>
    <dbReference type="NCBI Taxonomy" id="1539049"/>
    <lineage>
        <taxon>Bacteria</taxon>
        <taxon>Pseudomonadati</taxon>
        <taxon>Bacteroidota</taxon>
        <taxon>Chitinophagia</taxon>
        <taxon>Chitinophagales</taxon>
        <taxon>Chitinophagaceae</taxon>
        <taxon>Dinghuibacter</taxon>
    </lineage>
</organism>
<feature type="binding site" evidence="10">
    <location>
        <begin position="12"/>
        <end position="19"/>
    </location>
    <ligand>
        <name>ATP</name>
        <dbReference type="ChEBI" id="CHEBI:30616"/>
    </ligand>
</feature>